<reference evidence="3 4" key="1">
    <citation type="journal article" date="2010" name="J. Bacteriol.">
        <title>Complete genome sequence of Bifidobacterium longum JDM301.</title>
        <authorList>
            <person name="Wei Y.X."/>
            <person name="Zhang Z.Y."/>
            <person name="Liu C."/>
            <person name="Zhu Y.Z."/>
            <person name="Zhu Y.Q."/>
            <person name="Zheng H."/>
            <person name="Zhao G.P."/>
            <person name="Wang S."/>
            <person name="Guo X.K."/>
        </authorList>
    </citation>
    <scope>NUCLEOTIDE SEQUENCE [LARGE SCALE GENOMIC DNA]</scope>
    <source>
        <strain evidence="3 4">JDM301</strain>
    </source>
</reference>
<dbReference type="PANTHER" id="PTHR38781">
    <property type="entry name" value="ANTITOXIN DINJ-RELATED"/>
    <property type="match status" value="1"/>
</dbReference>
<keyword evidence="2" id="KW-1277">Toxin-antitoxin system</keyword>
<dbReference type="GO" id="GO:0006351">
    <property type="term" value="P:DNA-templated transcription"/>
    <property type="evidence" value="ECO:0007669"/>
    <property type="project" value="TreeGrafter"/>
</dbReference>
<organism evidence="3 4">
    <name type="scientific">Bifidobacterium longum subsp. longum (strain JDM301)</name>
    <dbReference type="NCBI Taxonomy" id="759350"/>
    <lineage>
        <taxon>Bacteria</taxon>
        <taxon>Bacillati</taxon>
        <taxon>Actinomycetota</taxon>
        <taxon>Actinomycetes</taxon>
        <taxon>Bifidobacteriales</taxon>
        <taxon>Bifidobacteriaceae</taxon>
        <taxon>Bifidobacterium</taxon>
    </lineage>
</organism>
<dbReference type="NCBIfam" id="TIGR02384">
    <property type="entry name" value="RelB_DinJ"/>
    <property type="match status" value="1"/>
</dbReference>
<evidence type="ECO:0000313" key="3">
    <source>
        <dbReference type="EMBL" id="ADH00455.1"/>
    </source>
</evidence>
<dbReference type="KEGG" id="bll:BLJ_0990"/>
<comment type="similarity">
    <text evidence="1">Belongs to the RelB/DinJ antitoxin family.</text>
</comment>
<dbReference type="Pfam" id="PF04221">
    <property type="entry name" value="RelB"/>
    <property type="match status" value="1"/>
</dbReference>
<dbReference type="HOGENOM" id="CLU_154558_5_3_11"/>
<dbReference type="InterPro" id="IPR007337">
    <property type="entry name" value="RelB/DinJ"/>
</dbReference>
<accession>D6ZU99</accession>
<dbReference type="InterPro" id="IPR013321">
    <property type="entry name" value="Arc_rbn_hlx_hlx"/>
</dbReference>
<dbReference type="EMBL" id="CP002010">
    <property type="protein sequence ID" value="ADH00455.1"/>
    <property type="molecule type" value="Genomic_DNA"/>
</dbReference>
<name>D6ZU99_BIFLJ</name>
<evidence type="ECO:0000256" key="1">
    <source>
        <dbReference type="ARBA" id="ARBA00010562"/>
    </source>
</evidence>
<dbReference type="AlphaFoldDB" id="D6ZU99"/>
<dbReference type="Proteomes" id="UP000006740">
    <property type="component" value="Chromosome"/>
</dbReference>
<dbReference type="GO" id="GO:0006355">
    <property type="term" value="P:regulation of DNA-templated transcription"/>
    <property type="evidence" value="ECO:0007669"/>
    <property type="project" value="InterPro"/>
</dbReference>
<sequence length="99" mass="11029">MSYVMMLEVNVSMASVTVRVDADTKQKAANIAEDLGLDLSSVTRAFYKQIVRERRIPLNLSYTTVPPATMEALDEAKNRLADGRPRFNSADEMFDSLGI</sequence>
<evidence type="ECO:0000256" key="2">
    <source>
        <dbReference type="ARBA" id="ARBA00022649"/>
    </source>
</evidence>
<dbReference type="Gene3D" id="1.10.1220.10">
    <property type="entry name" value="Met repressor-like"/>
    <property type="match status" value="1"/>
</dbReference>
<evidence type="ECO:0000313" key="4">
    <source>
        <dbReference type="Proteomes" id="UP000006740"/>
    </source>
</evidence>
<protein>
    <submittedName>
        <fullName evidence="3">Addiction module antitoxin, RelB/DinJ family</fullName>
    </submittedName>
</protein>
<gene>
    <name evidence="3" type="ordered locus">BLJ_0990</name>
</gene>
<proteinExistence type="inferred from homology"/>
<dbReference type="PANTHER" id="PTHR38781:SF1">
    <property type="entry name" value="ANTITOXIN DINJ-RELATED"/>
    <property type="match status" value="1"/>
</dbReference>